<proteinExistence type="predicted"/>
<dbReference type="InterPro" id="IPR003749">
    <property type="entry name" value="ThiS/MoaD-like"/>
</dbReference>
<evidence type="ECO:0000313" key="1">
    <source>
        <dbReference type="EMBL" id="MDN4481406.1"/>
    </source>
</evidence>
<evidence type="ECO:0000313" key="2">
    <source>
        <dbReference type="Proteomes" id="UP001172708"/>
    </source>
</evidence>
<comment type="caution">
    <text evidence="1">The sequence shown here is derived from an EMBL/GenBank/DDBJ whole genome shotgun (WGS) entry which is preliminary data.</text>
</comment>
<dbReference type="Proteomes" id="UP001172708">
    <property type="component" value="Unassembled WGS sequence"/>
</dbReference>
<keyword evidence="2" id="KW-1185">Reference proteome</keyword>
<dbReference type="InterPro" id="IPR012675">
    <property type="entry name" value="Beta-grasp_dom_sf"/>
</dbReference>
<dbReference type="RefSeq" id="WP_301143046.1">
    <property type="nucleotide sequence ID" value="NZ_JAUHQA010000001.1"/>
</dbReference>
<dbReference type="Pfam" id="PF02597">
    <property type="entry name" value="ThiS"/>
    <property type="match status" value="1"/>
</dbReference>
<dbReference type="Gene3D" id="3.10.20.30">
    <property type="match status" value="1"/>
</dbReference>
<protein>
    <submittedName>
        <fullName evidence="1">MoaD/ThiS family protein</fullName>
    </submittedName>
</protein>
<sequence length="78" mass="7853">MVTVRLFAAAAEAAGVDETQVAATTVGEVRAQLIDAHGAGFAPVLRQCAIVVGGHRRADDAEIPSAVTVDVLPPFAGG</sequence>
<dbReference type="EMBL" id="JAUHQA010000001">
    <property type="protein sequence ID" value="MDN4481406.1"/>
    <property type="molecule type" value="Genomic_DNA"/>
</dbReference>
<accession>A0ABT8GIZ7</accession>
<dbReference type="SUPFAM" id="SSF54285">
    <property type="entry name" value="MoaD/ThiS"/>
    <property type="match status" value="1"/>
</dbReference>
<reference evidence="1" key="1">
    <citation type="submission" date="2023-06" db="EMBL/GenBank/DDBJ databases">
        <title>Egi l300058.</title>
        <authorList>
            <person name="Gao L."/>
            <person name="Fang B.-Z."/>
            <person name="Li W.-J."/>
        </authorList>
    </citation>
    <scope>NUCLEOTIDE SEQUENCE</scope>
    <source>
        <strain evidence="1">EGI L300058</strain>
    </source>
</reference>
<gene>
    <name evidence="1" type="ORF">QQX02_10765</name>
</gene>
<dbReference type="InterPro" id="IPR016155">
    <property type="entry name" value="Mopterin_synth/thiamin_S_b"/>
</dbReference>
<name>A0ABT8GIZ7_9MICO</name>
<organism evidence="1 2">
    <name type="scientific">Demequina muriae</name>
    <dbReference type="NCBI Taxonomy" id="3051664"/>
    <lineage>
        <taxon>Bacteria</taxon>
        <taxon>Bacillati</taxon>
        <taxon>Actinomycetota</taxon>
        <taxon>Actinomycetes</taxon>
        <taxon>Micrococcales</taxon>
        <taxon>Demequinaceae</taxon>
        <taxon>Demequina</taxon>
    </lineage>
</organism>